<comment type="function">
    <text evidence="10">Probably acts as a heme chaperone, transferring heme to an unknown acceptor. Binds one molecule of heme per monomer, possibly covalently. Binds 1 [4Fe-4S] cluster. The cluster is coordinated with 3 cysteines and an exchangeable S-adenosyl-L-methionine.</text>
</comment>
<evidence type="ECO:0000256" key="3">
    <source>
        <dbReference type="ARBA" id="ARBA00017228"/>
    </source>
</evidence>
<feature type="domain" description="Radical SAM core" evidence="11">
    <location>
        <begin position="1"/>
        <end position="243"/>
    </location>
</feature>
<dbReference type="GO" id="GO:0005737">
    <property type="term" value="C:cytoplasm"/>
    <property type="evidence" value="ECO:0007669"/>
    <property type="project" value="UniProtKB-SubCell"/>
</dbReference>
<keyword evidence="6 10" id="KW-0479">Metal-binding</keyword>
<comment type="similarity">
    <text evidence="2">Belongs to the anaerobic coproporphyrinogen-III oxidase family. HemW subfamily.</text>
</comment>
<evidence type="ECO:0000256" key="2">
    <source>
        <dbReference type="ARBA" id="ARBA00006100"/>
    </source>
</evidence>
<dbReference type="InterPro" id="IPR058240">
    <property type="entry name" value="rSAM_sf"/>
</dbReference>
<dbReference type="KEGG" id="ksd:KS2013_2180"/>
<dbReference type="SFLD" id="SFLDG01065">
    <property type="entry name" value="anaerobic_coproporphyrinogen-I"/>
    <property type="match status" value="1"/>
</dbReference>
<dbReference type="InterPro" id="IPR007197">
    <property type="entry name" value="rSAM"/>
</dbReference>
<dbReference type="InterPro" id="IPR006638">
    <property type="entry name" value="Elp3/MiaA/NifB-like_rSAM"/>
</dbReference>
<gene>
    <name evidence="12" type="ORF">KS2013_2180</name>
</gene>
<dbReference type="InterPro" id="IPR034505">
    <property type="entry name" value="Coproporphyrinogen-III_oxidase"/>
</dbReference>
<dbReference type="PATRIC" id="fig|1144748.3.peg.2199"/>
<comment type="cofactor">
    <cofactor evidence="1">
        <name>[4Fe-4S] cluster</name>
        <dbReference type="ChEBI" id="CHEBI:49883"/>
    </cofactor>
</comment>
<dbReference type="SFLD" id="SFLDS00029">
    <property type="entry name" value="Radical_SAM"/>
    <property type="match status" value="1"/>
</dbReference>
<dbReference type="GO" id="GO:0051539">
    <property type="term" value="F:4 iron, 4 sulfur cluster binding"/>
    <property type="evidence" value="ECO:0007669"/>
    <property type="project" value="UniProtKB-UniRule"/>
</dbReference>
<dbReference type="PROSITE" id="PS51918">
    <property type="entry name" value="RADICAL_SAM"/>
    <property type="match status" value="1"/>
</dbReference>
<dbReference type="PANTHER" id="PTHR13932:SF5">
    <property type="entry name" value="RADICAL S-ADENOSYL METHIONINE DOMAIN-CONTAINING PROTEIN 1, MITOCHONDRIAL"/>
    <property type="match status" value="1"/>
</dbReference>
<dbReference type="Gene3D" id="3.20.20.70">
    <property type="entry name" value="Aldolase class I"/>
    <property type="match status" value="1"/>
</dbReference>
<dbReference type="GO" id="GO:0006779">
    <property type="term" value="P:porphyrin-containing compound biosynthetic process"/>
    <property type="evidence" value="ECO:0007669"/>
    <property type="project" value="InterPro"/>
</dbReference>
<organism evidence="12 13">
    <name type="scientific">Kangiella sediminilitoris</name>
    <dbReference type="NCBI Taxonomy" id="1144748"/>
    <lineage>
        <taxon>Bacteria</taxon>
        <taxon>Pseudomonadati</taxon>
        <taxon>Pseudomonadota</taxon>
        <taxon>Gammaproteobacteria</taxon>
        <taxon>Kangiellales</taxon>
        <taxon>Kangiellaceae</taxon>
        <taxon>Kangiella</taxon>
    </lineage>
</organism>
<evidence type="ECO:0000256" key="8">
    <source>
        <dbReference type="ARBA" id="ARBA00023014"/>
    </source>
</evidence>
<dbReference type="SUPFAM" id="SSF102114">
    <property type="entry name" value="Radical SAM enzymes"/>
    <property type="match status" value="1"/>
</dbReference>
<dbReference type="SMART" id="SM00729">
    <property type="entry name" value="Elp3"/>
    <property type="match status" value="1"/>
</dbReference>
<dbReference type="SFLD" id="SFLDF00562">
    <property type="entry name" value="HemN-like__clustered_with_heat"/>
    <property type="match status" value="1"/>
</dbReference>
<dbReference type="NCBIfam" id="TIGR00539">
    <property type="entry name" value="hemN_rel"/>
    <property type="match status" value="1"/>
</dbReference>
<evidence type="ECO:0000256" key="4">
    <source>
        <dbReference type="ARBA" id="ARBA00022617"/>
    </source>
</evidence>
<evidence type="ECO:0000256" key="5">
    <source>
        <dbReference type="ARBA" id="ARBA00022691"/>
    </source>
</evidence>
<keyword evidence="5 10" id="KW-0949">S-adenosyl-L-methionine</keyword>
<keyword evidence="7 10" id="KW-0408">Iron</keyword>
<dbReference type="EMBL" id="CP012418">
    <property type="protein sequence ID" value="AOE50885.1"/>
    <property type="molecule type" value="Genomic_DNA"/>
</dbReference>
<dbReference type="InterPro" id="IPR013785">
    <property type="entry name" value="Aldolase_TIM"/>
</dbReference>
<protein>
    <recommendedName>
        <fullName evidence="3 10">Heme chaperone HemW</fullName>
    </recommendedName>
</protein>
<keyword evidence="10" id="KW-0004">4Fe-4S</keyword>
<keyword evidence="9 10" id="KW-0143">Chaperone</keyword>
<dbReference type="SFLD" id="SFLDF00288">
    <property type="entry name" value="HemN-like__clustered_with_nucl"/>
    <property type="match status" value="1"/>
</dbReference>
<evidence type="ECO:0000313" key="13">
    <source>
        <dbReference type="Proteomes" id="UP000094147"/>
    </source>
</evidence>
<dbReference type="Pfam" id="PF06969">
    <property type="entry name" value="HemN_C"/>
    <property type="match status" value="1"/>
</dbReference>
<keyword evidence="4 10" id="KW-0349">Heme</keyword>
<reference evidence="13" key="1">
    <citation type="submission" date="2015-08" db="EMBL/GenBank/DDBJ databases">
        <authorList>
            <person name="Kim K.M."/>
        </authorList>
    </citation>
    <scope>NUCLEOTIDE SEQUENCE [LARGE SCALE GENOMIC DNA]</scope>
    <source>
        <strain evidence="13">KCTC 23892</strain>
    </source>
</reference>
<dbReference type="PANTHER" id="PTHR13932">
    <property type="entry name" value="COPROPORPHYRINIGEN III OXIDASE"/>
    <property type="match status" value="1"/>
</dbReference>
<accession>A0A1B3BDN0</accession>
<dbReference type="AlphaFoldDB" id="A0A1B3BDN0"/>
<dbReference type="OrthoDB" id="9808022at2"/>
<evidence type="ECO:0000256" key="10">
    <source>
        <dbReference type="RuleBase" id="RU364116"/>
    </source>
</evidence>
<evidence type="ECO:0000259" key="11">
    <source>
        <dbReference type="PROSITE" id="PS51918"/>
    </source>
</evidence>
<name>A0A1B3BDN0_9GAMM</name>
<dbReference type="Pfam" id="PF04055">
    <property type="entry name" value="Radical_SAM"/>
    <property type="match status" value="1"/>
</dbReference>
<keyword evidence="13" id="KW-1185">Reference proteome</keyword>
<dbReference type="CDD" id="cd01335">
    <property type="entry name" value="Radical_SAM"/>
    <property type="match status" value="1"/>
</dbReference>
<proteinExistence type="inferred from homology"/>
<comment type="subcellular location">
    <subcellularLocation>
        <location evidence="10">Cytoplasm</location>
    </subcellularLocation>
</comment>
<dbReference type="RefSeq" id="WP_068993818.1">
    <property type="nucleotide sequence ID" value="NZ_CP012418.1"/>
</dbReference>
<evidence type="ECO:0000256" key="6">
    <source>
        <dbReference type="ARBA" id="ARBA00022723"/>
    </source>
</evidence>
<evidence type="ECO:0000313" key="12">
    <source>
        <dbReference type="EMBL" id="AOE50885.1"/>
    </source>
</evidence>
<evidence type="ECO:0000256" key="1">
    <source>
        <dbReference type="ARBA" id="ARBA00001966"/>
    </source>
</evidence>
<evidence type="ECO:0000256" key="9">
    <source>
        <dbReference type="ARBA" id="ARBA00023186"/>
    </source>
</evidence>
<dbReference type="STRING" id="1144748.KS2013_2180"/>
<keyword evidence="10" id="KW-0963">Cytoplasm</keyword>
<dbReference type="GO" id="GO:0004109">
    <property type="term" value="F:coproporphyrinogen oxidase activity"/>
    <property type="evidence" value="ECO:0007669"/>
    <property type="project" value="InterPro"/>
</dbReference>
<dbReference type="InterPro" id="IPR004559">
    <property type="entry name" value="HemW-like"/>
</dbReference>
<keyword evidence="8 10" id="KW-0411">Iron-sulfur</keyword>
<dbReference type="Proteomes" id="UP000094147">
    <property type="component" value="Chromosome"/>
</dbReference>
<sequence length="407" mass="46476">MLINPPLSLYIHVPWCVRKCPYCDFNSHAIKNVKSDQQTEFELPETEYIDRLLFDLEQELPQVWGRRLHSIFIGGGTPSVLSPESYDRLISGIRARLPFEGDIEITMEANPGTFEAEKFRGFREAGINRLSIGVQSFNADHLRQLGRIHNPQQAIEAASFAHEAGFDSFNLDLMHGLPDQSVEQALNDLKQALELKPHHISWYQLTLEPNTLFYQQPPQLPHDEILWDIQEAGQALLAKHGYEQYETSAYARSAPLRAKHNLNYWQFGDYLGIGAGAHGKITRLDLGQIHRTTKKRHPKDYLQLNWNQVSQQTTIPAHELPFEFMLNALRLIDGVPIKLFSQRTGISMNLVEPIIRQAIEDGLLEDSSLYLKPTQKGALFLNELLQRFIPEEHSKPDDSGTIQVTQL</sequence>
<dbReference type="GO" id="GO:0046872">
    <property type="term" value="F:metal ion binding"/>
    <property type="evidence" value="ECO:0007669"/>
    <property type="project" value="UniProtKB-UniRule"/>
</dbReference>
<dbReference type="InterPro" id="IPR010723">
    <property type="entry name" value="HemN_C"/>
</dbReference>
<evidence type="ECO:0000256" key="7">
    <source>
        <dbReference type="ARBA" id="ARBA00023004"/>
    </source>
</evidence>